<name>A0A975G070_9CAUL</name>
<dbReference type="InterPro" id="IPR042047">
    <property type="entry name" value="SleB_dom1"/>
</dbReference>
<reference evidence="2" key="1">
    <citation type="submission" date="2021-04" db="EMBL/GenBank/DDBJ databases">
        <title>The complete genome sequence of Caulobacter sp. S6.</title>
        <authorList>
            <person name="Tang Y."/>
            <person name="Ouyang W."/>
            <person name="Liu Q."/>
            <person name="Huang B."/>
            <person name="Guo Z."/>
            <person name="Lei P."/>
        </authorList>
    </citation>
    <scope>NUCLEOTIDE SEQUENCE</scope>
    <source>
        <strain evidence="2">S6</strain>
    </source>
</reference>
<accession>A0A975G070</accession>
<organism evidence="2 3">
    <name type="scientific">Phenylobacterium montanum</name>
    <dbReference type="NCBI Taxonomy" id="2823693"/>
    <lineage>
        <taxon>Bacteria</taxon>
        <taxon>Pseudomonadati</taxon>
        <taxon>Pseudomonadota</taxon>
        <taxon>Alphaproteobacteria</taxon>
        <taxon>Caulobacterales</taxon>
        <taxon>Caulobacteraceae</taxon>
        <taxon>Phenylobacterium</taxon>
    </lineage>
</organism>
<feature type="domain" description="Cell wall hydrolase SleB" evidence="1">
    <location>
        <begin position="17"/>
        <end position="150"/>
    </location>
</feature>
<evidence type="ECO:0000313" key="3">
    <source>
        <dbReference type="Proteomes" id="UP000676409"/>
    </source>
</evidence>
<dbReference type="Proteomes" id="UP000676409">
    <property type="component" value="Chromosome"/>
</dbReference>
<dbReference type="RefSeq" id="WP_211938113.1">
    <property type="nucleotide sequence ID" value="NZ_CP073078.1"/>
</dbReference>
<protein>
    <submittedName>
        <fullName evidence="2">Cell wall hydrolase</fullName>
    </submittedName>
</protein>
<keyword evidence="2" id="KW-0378">Hydrolase</keyword>
<dbReference type="Pfam" id="PF07486">
    <property type="entry name" value="Hydrolase_2"/>
    <property type="match status" value="1"/>
</dbReference>
<dbReference type="Gene3D" id="1.10.10.2520">
    <property type="entry name" value="Cell wall hydrolase SleB, domain 1"/>
    <property type="match status" value="1"/>
</dbReference>
<keyword evidence="3" id="KW-1185">Reference proteome</keyword>
<dbReference type="EMBL" id="CP073078">
    <property type="protein sequence ID" value="QUD88062.1"/>
    <property type="molecule type" value="Genomic_DNA"/>
</dbReference>
<sequence length="152" mass="16813">MDDASLLALCAFQEAAGEPDDGVAAIARVVLNRMARRYASDGAIAGTVLAPDQFSWTAFEMVGGRYRRVCHTPAEVAVRADGLLSKAQNFTSQWARVQRIIREVRAGAYVGPEYDRLTDQVVLYLNPRLSQATWANPARHVCDIGRHSFYRA</sequence>
<dbReference type="KEGG" id="caul:KCG34_24025"/>
<gene>
    <name evidence="2" type="ORF">KCG34_24025</name>
</gene>
<evidence type="ECO:0000259" key="1">
    <source>
        <dbReference type="Pfam" id="PF07486"/>
    </source>
</evidence>
<dbReference type="InterPro" id="IPR011105">
    <property type="entry name" value="Cell_wall_hydrolase_SleB"/>
</dbReference>
<proteinExistence type="predicted"/>
<evidence type="ECO:0000313" key="2">
    <source>
        <dbReference type="EMBL" id="QUD88062.1"/>
    </source>
</evidence>
<dbReference type="AlphaFoldDB" id="A0A975G070"/>
<dbReference type="GO" id="GO:0016787">
    <property type="term" value="F:hydrolase activity"/>
    <property type="evidence" value="ECO:0007669"/>
    <property type="project" value="UniProtKB-KW"/>
</dbReference>